<dbReference type="Proteomes" id="UP000288547">
    <property type="component" value="Unassembled WGS sequence"/>
</dbReference>
<dbReference type="RefSeq" id="WP_128494705.1">
    <property type="nucleotide sequence ID" value="NZ_RZNB01000002.1"/>
</dbReference>
<accession>A0A3S4AMS1</accession>
<dbReference type="EMBL" id="RZNB01000002">
    <property type="protein sequence ID" value="RWZ51994.1"/>
    <property type="molecule type" value="Genomic_DNA"/>
</dbReference>
<evidence type="ECO:0000313" key="1">
    <source>
        <dbReference type="EMBL" id="RWZ51994.1"/>
    </source>
</evidence>
<keyword evidence="2" id="KW-1185">Reference proteome</keyword>
<comment type="caution">
    <text evidence="1">The sequence shown here is derived from an EMBL/GenBank/DDBJ whole genome shotgun (WGS) entry which is preliminary data.</text>
</comment>
<proteinExistence type="predicted"/>
<dbReference type="AlphaFoldDB" id="A0A3S4AMS1"/>
<sequence length="64" mass="7493">MMNDNAAARWSNHDISSDGRIVEECIRTAAAERRITWYDRRGEVMRREDVDVRPQQRARGGVFD</sequence>
<organism evidence="1 2">
    <name type="scientific">Labedella phragmitis</name>
    <dbReference type="NCBI Taxonomy" id="2498849"/>
    <lineage>
        <taxon>Bacteria</taxon>
        <taxon>Bacillati</taxon>
        <taxon>Actinomycetota</taxon>
        <taxon>Actinomycetes</taxon>
        <taxon>Micrococcales</taxon>
        <taxon>Microbacteriaceae</taxon>
        <taxon>Labedella</taxon>
    </lineage>
</organism>
<dbReference type="OrthoDB" id="9903242at2"/>
<name>A0A3S4AMS1_9MICO</name>
<evidence type="ECO:0000313" key="2">
    <source>
        <dbReference type="Proteomes" id="UP000288547"/>
    </source>
</evidence>
<reference evidence="1 2" key="1">
    <citation type="submission" date="2018-12" db="EMBL/GenBank/DDBJ databases">
        <authorList>
            <person name="Li F."/>
        </authorList>
    </citation>
    <scope>NUCLEOTIDE SEQUENCE [LARGE SCALE GENOMIC DNA]</scope>
    <source>
        <strain evidence="1 2">11W25H-1</strain>
    </source>
</reference>
<gene>
    <name evidence="1" type="ORF">ELQ90_07960</name>
</gene>
<protein>
    <submittedName>
        <fullName evidence="1">Uncharacterized protein</fullName>
    </submittedName>
</protein>